<dbReference type="PaxDb" id="73239-Q7RLZ6"/>
<evidence type="ECO:0000256" key="1">
    <source>
        <dbReference type="SAM" id="Phobius"/>
    </source>
</evidence>
<accession>Q7RLZ6</accession>
<dbReference type="Proteomes" id="UP000008553">
    <property type="component" value="Unassembled WGS sequence"/>
</dbReference>
<keyword evidence="1" id="KW-1133">Transmembrane helix</keyword>
<feature type="non-terminal residue" evidence="2">
    <location>
        <position position="1"/>
    </location>
</feature>
<comment type="caution">
    <text evidence="2">The sequence shown here is derived from an EMBL/GenBank/DDBJ whole genome shotgun (WGS) entry which is preliminary data.</text>
</comment>
<evidence type="ECO:0000313" key="2">
    <source>
        <dbReference type="EMBL" id="EAA21834.1"/>
    </source>
</evidence>
<feature type="transmembrane region" description="Helical" evidence="1">
    <location>
        <begin position="12"/>
        <end position="31"/>
    </location>
</feature>
<gene>
    <name evidence="2" type="ORF">PY02392</name>
</gene>
<name>Q7RLZ6_PLAYO</name>
<proteinExistence type="predicted"/>
<dbReference type="InParanoid" id="Q7RLZ6"/>
<reference evidence="2 3" key="1">
    <citation type="journal article" date="2002" name="Nature">
        <title>Genome sequence and comparative analysis of the model rodent malaria parasite Plasmodium yoelii yoelii.</title>
        <authorList>
            <person name="Carlton J.M."/>
            <person name="Angiuoli S.V."/>
            <person name="Suh B.B."/>
            <person name="Kooij T.W."/>
            <person name="Pertea M."/>
            <person name="Silva J.C."/>
            <person name="Ermolaeva M.D."/>
            <person name="Allen J.E."/>
            <person name="Selengut J.D."/>
            <person name="Koo H.L."/>
            <person name="Peterson J.D."/>
            <person name="Pop M."/>
            <person name="Kosack D.S."/>
            <person name="Shumway M.F."/>
            <person name="Bidwell S.L."/>
            <person name="Shallom S.J."/>
            <person name="van Aken S.E."/>
            <person name="Riedmuller S.B."/>
            <person name="Feldblyum T.V."/>
            <person name="Cho J.K."/>
            <person name="Quackenbush J."/>
            <person name="Sedegah M."/>
            <person name="Shoaibi A."/>
            <person name="Cummings L.M."/>
            <person name="Florens L."/>
            <person name="Yates J.R."/>
            <person name="Raine J.D."/>
            <person name="Sinden R.E."/>
            <person name="Harris M.A."/>
            <person name="Cunningham D.A."/>
            <person name="Preiser P.R."/>
            <person name="Bergman L.W."/>
            <person name="Vaidya A.B."/>
            <person name="van Lin L.H."/>
            <person name="Janse C.J."/>
            <person name="Waters A.P."/>
            <person name="Smith H.O."/>
            <person name="White O.R."/>
            <person name="Salzberg S.L."/>
            <person name="Venter J.C."/>
            <person name="Fraser C.M."/>
            <person name="Hoffman S.L."/>
            <person name="Gardner M.J."/>
            <person name="Carucci D.J."/>
        </authorList>
    </citation>
    <scope>NUCLEOTIDE SEQUENCE [LARGE SCALE GENOMIC DNA]</scope>
    <source>
        <strain evidence="2 3">17XNL</strain>
    </source>
</reference>
<dbReference type="EMBL" id="AABL01000656">
    <property type="protein sequence ID" value="EAA21834.1"/>
    <property type="molecule type" value="Genomic_DNA"/>
</dbReference>
<protein>
    <submittedName>
        <fullName evidence="2">Uncharacterized protein</fullName>
    </submittedName>
</protein>
<dbReference type="AlphaFoldDB" id="Q7RLZ6"/>
<keyword evidence="3" id="KW-1185">Reference proteome</keyword>
<evidence type="ECO:0000313" key="3">
    <source>
        <dbReference type="Proteomes" id="UP000008553"/>
    </source>
</evidence>
<organism evidence="2 3">
    <name type="scientific">Plasmodium yoelii yoelii</name>
    <dbReference type="NCBI Taxonomy" id="73239"/>
    <lineage>
        <taxon>Eukaryota</taxon>
        <taxon>Sar</taxon>
        <taxon>Alveolata</taxon>
        <taxon>Apicomplexa</taxon>
        <taxon>Aconoidasida</taxon>
        <taxon>Haemosporida</taxon>
        <taxon>Plasmodiidae</taxon>
        <taxon>Plasmodium</taxon>
        <taxon>Plasmodium (Vinckeia)</taxon>
    </lineage>
</organism>
<keyword evidence="1" id="KW-0812">Transmembrane</keyword>
<keyword evidence="1" id="KW-0472">Membrane</keyword>
<sequence length="74" mass="9301">YVHISSKQYCVYFLSYFISYFISFFICFFTLCKITKYYCVREIYNKFIFKHSIFYLIKIFEIKKKKKKNSYVFP</sequence>